<organism evidence="2 3">
    <name type="scientific">Mesotoga infera</name>
    <dbReference type="NCBI Taxonomy" id="1236046"/>
    <lineage>
        <taxon>Bacteria</taxon>
        <taxon>Thermotogati</taxon>
        <taxon>Thermotogota</taxon>
        <taxon>Thermotogae</taxon>
        <taxon>Kosmotogales</taxon>
        <taxon>Kosmotogaceae</taxon>
        <taxon>Mesotoga</taxon>
    </lineage>
</organism>
<accession>A0A7Z7LH85</accession>
<gene>
    <name evidence="2" type="ORF">MESINF_2426</name>
</gene>
<reference evidence="2 3" key="1">
    <citation type="submission" date="2017-01" db="EMBL/GenBank/DDBJ databases">
        <authorList>
            <person name="Erauso G."/>
        </authorList>
    </citation>
    <scope>NUCLEOTIDE SEQUENCE [LARGE SCALE GENOMIC DNA]</scope>
    <source>
        <strain evidence="2">MESINF1</strain>
    </source>
</reference>
<dbReference type="KEGG" id="minf:MESINF_2426"/>
<keyword evidence="1" id="KW-1133">Transmembrane helix</keyword>
<feature type="transmembrane region" description="Helical" evidence="1">
    <location>
        <begin position="65"/>
        <end position="85"/>
    </location>
</feature>
<protein>
    <submittedName>
        <fullName evidence="2">Uncharacterized protein</fullName>
    </submittedName>
</protein>
<keyword evidence="1" id="KW-0472">Membrane</keyword>
<proteinExistence type="predicted"/>
<dbReference type="Proteomes" id="UP000250796">
    <property type="component" value="Chromosome MESINF"/>
</dbReference>
<dbReference type="EMBL" id="LS974202">
    <property type="protein sequence ID" value="SSC13866.1"/>
    <property type="molecule type" value="Genomic_DNA"/>
</dbReference>
<dbReference type="AlphaFoldDB" id="A0A7Z7LH85"/>
<evidence type="ECO:0000256" key="1">
    <source>
        <dbReference type="SAM" id="Phobius"/>
    </source>
</evidence>
<evidence type="ECO:0000313" key="3">
    <source>
        <dbReference type="Proteomes" id="UP000250796"/>
    </source>
</evidence>
<keyword evidence="3" id="KW-1185">Reference proteome</keyword>
<sequence length="163" mass="18896">MDNERLVRVMDREIPIEELRVEEKMELKEYAKALMIFREKCCYKPSNQSRDRVIAKIKKMKTKPYRMLGTVVACMIVGFFSVNFFTNNTILVKRKGDLYQLANVLGYSSGLNERLKVNLLATVDTQNRNSVAMMESEMERSLGFLSSRPEQNNFEVSGINTTY</sequence>
<name>A0A7Z7LH85_9BACT</name>
<dbReference type="RefSeq" id="WP_169700005.1">
    <property type="nucleotide sequence ID" value="NZ_LS974202.1"/>
</dbReference>
<evidence type="ECO:0000313" key="2">
    <source>
        <dbReference type="EMBL" id="SSC13866.1"/>
    </source>
</evidence>
<keyword evidence="1" id="KW-0812">Transmembrane</keyword>